<dbReference type="PANTHER" id="PTHR43483:SF3">
    <property type="entry name" value="MEMBRANE TRANSPORTER PROTEIN HI_0806-RELATED"/>
    <property type="match status" value="1"/>
</dbReference>
<comment type="subcellular location">
    <subcellularLocation>
        <location evidence="5">Cell membrane</location>
        <topology evidence="5">Multi-pass membrane protein</topology>
    </subcellularLocation>
    <subcellularLocation>
        <location evidence="1">Membrane</location>
        <topology evidence="1">Multi-pass membrane protein</topology>
    </subcellularLocation>
</comment>
<feature type="transmembrane region" description="Helical" evidence="5">
    <location>
        <begin position="6"/>
        <end position="33"/>
    </location>
</feature>
<proteinExistence type="inferred from homology"/>
<feature type="transmembrane region" description="Helical" evidence="5">
    <location>
        <begin position="99"/>
        <end position="120"/>
    </location>
</feature>
<gene>
    <name evidence="6" type="ORF">HNP60_001074</name>
</gene>
<comment type="caution">
    <text evidence="6">The sequence shown here is derived from an EMBL/GenBank/DDBJ whole genome shotgun (WGS) entry which is preliminary data.</text>
</comment>
<dbReference type="PANTHER" id="PTHR43483">
    <property type="entry name" value="MEMBRANE TRANSPORTER PROTEIN HI_0806-RELATED"/>
    <property type="match status" value="1"/>
</dbReference>
<feature type="transmembrane region" description="Helical" evidence="5">
    <location>
        <begin position="158"/>
        <end position="177"/>
    </location>
</feature>
<dbReference type="Proteomes" id="UP001138540">
    <property type="component" value="Unassembled WGS sequence"/>
</dbReference>
<evidence type="ECO:0000313" key="7">
    <source>
        <dbReference type="Proteomes" id="UP001138540"/>
    </source>
</evidence>
<evidence type="ECO:0000256" key="4">
    <source>
        <dbReference type="ARBA" id="ARBA00023136"/>
    </source>
</evidence>
<dbReference type="InterPro" id="IPR002781">
    <property type="entry name" value="TM_pro_TauE-like"/>
</dbReference>
<accession>A0ABR6NCV3</accession>
<keyword evidence="5" id="KW-1003">Cell membrane</keyword>
<keyword evidence="7" id="KW-1185">Reference proteome</keyword>
<keyword evidence="3 5" id="KW-1133">Transmembrane helix</keyword>
<dbReference type="PROSITE" id="PS51257">
    <property type="entry name" value="PROKAR_LIPOPROTEIN"/>
    <property type="match status" value="1"/>
</dbReference>
<evidence type="ECO:0000256" key="3">
    <source>
        <dbReference type="ARBA" id="ARBA00022989"/>
    </source>
</evidence>
<evidence type="ECO:0000256" key="1">
    <source>
        <dbReference type="ARBA" id="ARBA00004141"/>
    </source>
</evidence>
<evidence type="ECO:0000313" key="6">
    <source>
        <dbReference type="EMBL" id="MBB5985100.1"/>
    </source>
</evidence>
<organism evidence="6 7">
    <name type="scientific">Sphingobium lignivorans</name>
    <dbReference type="NCBI Taxonomy" id="2735886"/>
    <lineage>
        <taxon>Bacteria</taxon>
        <taxon>Pseudomonadati</taxon>
        <taxon>Pseudomonadota</taxon>
        <taxon>Alphaproteobacteria</taxon>
        <taxon>Sphingomonadales</taxon>
        <taxon>Sphingomonadaceae</taxon>
        <taxon>Sphingobium</taxon>
    </lineage>
</organism>
<feature type="transmembrane region" description="Helical" evidence="5">
    <location>
        <begin position="126"/>
        <end position="146"/>
    </location>
</feature>
<evidence type="ECO:0000256" key="2">
    <source>
        <dbReference type="ARBA" id="ARBA00022692"/>
    </source>
</evidence>
<dbReference type="Pfam" id="PF01925">
    <property type="entry name" value="TauE"/>
    <property type="match status" value="1"/>
</dbReference>
<feature type="transmembrane region" description="Helical" evidence="5">
    <location>
        <begin position="189"/>
        <end position="207"/>
    </location>
</feature>
<keyword evidence="4 5" id="KW-0472">Membrane</keyword>
<comment type="similarity">
    <text evidence="5">Belongs to the 4-toluene sulfonate uptake permease (TSUP) (TC 2.A.102) family.</text>
</comment>
<keyword evidence="2 5" id="KW-0812">Transmembrane</keyword>
<dbReference type="EMBL" id="JACHKA010000001">
    <property type="protein sequence ID" value="MBB5985100.1"/>
    <property type="molecule type" value="Genomic_DNA"/>
</dbReference>
<protein>
    <recommendedName>
        <fullName evidence="5">Probable membrane transporter protein</fullName>
    </recommendedName>
</protein>
<name>A0ABR6NCV3_9SPHN</name>
<feature type="transmembrane region" description="Helical" evidence="5">
    <location>
        <begin position="72"/>
        <end position="92"/>
    </location>
</feature>
<dbReference type="RefSeq" id="WP_184151043.1">
    <property type="nucleotide sequence ID" value="NZ_JACHKA010000001.1"/>
</dbReference>
<evidence type="ECO:0000256" key="5">
    <source>
        <dbReference type="RuleBase" id="RU363041"/>
    </source>
</evidence>
<reference evidence="6 7" key="1">
    <citation type="submission" date="2020-08" db="EMBL/GenBank/DDBJ databases">
        <title>Exploring microbial biodiversity for novel pathways involved in the catabolism of aromatic compounds derived from lignin.</title>
        <authorList>
            <person name="Elkins J."/>
        </authorList>
    </citation>
    <scope>NUCLEOTIDE SEQUENCE [LARGE SCALE GENOMIC DNA]</scope>
    <source>
        <strain evidence="6 7">B1D3A</strain>
    </source>
</reference>
<sequence>MHEGERLLILGAASLVASAISACFSVGGGYVLFGALTWIMPLPSAIAMQSVLSFGSLVSRSFAFWAEIDWPIVRSFTAGSLLGVGAGLWLFVRTPEGILSLLLGLLLLALAWAPGVRWGLRQGASYFGVGILHAVVGTLFGLGAVLQPVLLRSSLSRTAIVGTFATCIILLEILRTAGYASAGFAYASYWPEILVATVTGLAGTWIGKRMVPRISERHFRFVLRLFITALGLRFVHKALA</sequence>